<reference evidence="7" key="1">
    <citation type="submission" date="2020-11" db="EMBL/GenBank/DDBJ databases">
        <authorList>
            <person name="Tran Van P."/>
        </authorList>
    </citation>
    <scope>NUCLEOTIDE SEQUENCE</scope>
</reference>
<dbReference type="PANTHER" id="PTHR11929:SF145">
    <property type="entry name" value="ALPHA-(1,3)-FUCOSYLTRANSFERASE FUT-1"/>
    <property type="match status" value="1"/>
</dbReference>
<dbReference type="Pfam" id="PF00852">
    <property type="entry name" value="Glyco_transf_10"/>
    <property type="match status" value="1"/>
</dbReference>
<comment type="subcellular location">
    <subcellularLocation>
        <location evidence="5">Golgi apparatus</location>
        <location evidence="5">Golgi stack membrane</location>
        <topology evidence="5">Single-pass type II membrane protein</topology>
    </subcellularLocation>
</comment>
<dbReference type="InterPro" id="IPR001503">
    <property type="entry name" value="Glyco_trans_10"/>
</dbReference>
<name>A0A7R8WLU2_9CRUS</name>
<evidence type="ECO:0000313" key="7">
    <source>
        <dbReference type="EMBL" id="CAD7233296.1"/>
    </source>
</evidence>
<dbReference type="AlphaFoldDB" id="A0A7R8WLU2"/>
<comment type="similarity">
    <text evidence="2 5">Belongs to the glycosyltransferase 10 family.</text>
</comment>
<evidence type="ECO:0000256" key="5">
    <source>
        <dbReference type="RuleBase" id="RU003832"/>
    </source>
</evidence>
<keyword evidence="4 5" id="KW-0808">Transferase</keyword>
<evidence type="ECO:0000256" key="3">
    <source>
        <dbReference type="ARBA" id="ARBA00022676"/>
    </source>
</evidence>
<dbReference type="EC" id="2.4.1.-" evidence="5"/>
<keyword evidence="3 5" id="KW-0328">Glycosyltransferase</keyword>
<dbReference type="UniPathway" id="UPA00378"/>
<evidence type="ECO:0000259" key="6">
    <source>
        <dbReference type="Pfam" id="PF00852"/>
    </source>
</evidence>
<dbReference type="GO" id="GO:0032580">
    <property type="term" value="C:Golgi cisterna membrane"/>
    <property type="evidence" value="ECO:0007669"/>
    <property type="project" value="UniProtKB-SubCell"/>
</dbReference>
<keyword evidence="5" id="KW-0472">Membrane</keyword>
<dbReference type="InterPro" id="IPR055270">
    <property type="entry name" value="Glyco_tran_10_C"/>
</dbReference>
<keyword evidence="5" id="KW-0333">Golgi apparatus</keyword>
<keyword evidence="5" id="KW-0812">Transmembrane</keyword>
<dbReference type="SUPFAM" id="SSF53756">
    <property type="entry name" value="UDP-Glycosyltransferase/glycogen phosphorylase"/>
    <property type="match status" value="1"/>
</dbReference>
<dbReference type="GO" id="GO:0046920">
    <property type="term" value="F:alpha-(1-&gt;3)-fucosyltransferase activity"/>
    <property type="evidence" value="ECO:0007669"/>
    <property type="project" value="TreeGrafter"/>
</dbReference>
<sequence length="193" mass="22053">MRSILTFIWSTGRLRRGTVKLCTAPELWAQSRPRPQPVRRERVNATLDSKIHVAFAFISECWAQPRLAALEALEKHFPGEIHVFGGCGIPQPKGVCKGMKERSLECLREFSKKYWFYLAFENAVCEEYVTEKLARGLDTQSIPISMADQTGVRLPPRSYLKVPVDTGKVTDEGMAELAQQMKKLMADREEYMR</sequence>
<dbReference type="PANTHER" id="PTHR11929">
    <property type="entry name" value="ALPHA- 1,3 -FUCOSYLTRANSFERASE"/>
    <property type="match status" value="1"/>
</dbReference>
<accession>A0A7R8WLU2</accession>
<gene>
    <name evidence="7" type="ORF">CTOB1V02_LOCUS11119</name>
</gene>
<feature type="domain" description="Fucosyltransferase C-terminal" evidence="6">
    <location>
        <begin position="49"/>
        <end position="193"/>
    </location>
</feature>
<dbReference type="OrthoDB" id="427096at2759"/>
<dbReference type="InterPro" id="IPR038577">
    <property type="entry name" value="GT10-like_C_sf"/>
</dbReference>
<comment type="pathway">
    <text evidence="1">Protein modification; protein glycosylation.</text>
</comment>
<evidence type="ECO:0000256" key="1">
    <source>
        <dbReference type="ARBA" id="ARBA00004922"/>
    </source>
</evidence>
<proteinExistence type="inferred from homology"/>
<protein>
    <recommendedName>
        <fullName evidence="5">Fucosyltransferase</fullName>
        <ecNumber evidence="5">2.4.1.-</ecNumber>
    </recommendedName>
</protein>
<organism evidence="7">
    <name type="scientific">Cyprideis torosa</name>
    <dbReference type="NCBI Taxonomy" id="163714"/>
    <lineage>
        <taxon>Eukaryota</taxon>
        <taxon>Metazoa</taxon>
        <taxon>Ecdysozoa</taxon>
        <taxon>Arthropoda</taxon>
        <taxon>Crustacea</taxon>
        <taxon>Oligostraca</taxon>
        <taxon>Ostracoda</taxon>
        <taxon>Podocopa</taxon>
        <taxon>Podocopida</taxon>
        <taxon>Cytherocopina</taxon>
        <taxon>Cytheroidea</taxon>
        <taxon>Cytherideidae</taxon>
        <taxon>Cyprideis</taxon>
    </lineage>
</organism>
<evidence type="ECO:0000256" key="4">
    <source>
        <dbReference type="ARBA" id="ARBA00022679"/>
    </source>
</evidence>
<dbReference type="Gene3D" id="3.40.50.11660">
    <property type="entry name" value="Glycosyl transferase family 10, C-terminal domain"/>
    <property type="match status" value="1"/>
</dbReference>
<evidence type="ECO:0000256" key="2">
    <source>
        <dbReference type="ARBA" id="ARBA00008919"/>
    </source>
</evidence>
<dbReference type="EMBL" id="OB665991">
    <property type="protein sequence ID" value="CAD7233296.1"/>
    <property type="molecule type" value="Genomic_DNA"/>
</dbReference>